<gene>
    <name evidence="1" type="ORF">OKW52_20295</name>
</gene>
<comment type="caution">
    <text evidence="1">The sequence shown here is derived from an EMBL/GenBank/DDBJ whole genome shotgun (WGS) entry which is preliminary data.</text>
</comment>
<keyword evidence="2" id="KW-1185">Reference proteome</keyword>
<organism evidence="1 2">
    <name type="scientific">Pararhodobacter zhoushanensis</name>
    <dbReference type="NCBI Taxonomy" id="2479545"/>
    <lineage>
        <taxon>Bacteria</taxon>
        <taxon>Pseudomonadati</taxon>
        <taxon>Pseudomonadota</taxon>
        <taxon>Alphaproteobacteria</taxon>
        <taxon>Rhodobacterales</taxon>
        <taxon>Paracoccaceae</taxon>
        <taxon>Pararhodobacter</taxon>
    </lineage>
</organism>
<protein>
    <submittedName>
        <fullName evidence="1">Uncharacterized protein</fullName>
    </submittedName>
</protein>
<reference evidence="1 2" key="1">
    <citation type="submission" date="2022-10" db="EMBL/GenBank/DDBJ databases">
        <title>Pararhodobacter sp. nov., isolated from marine algae.</title>
        <authorList>
            <person name="Choi B.J."/>
            <person name="Kim J.M."/>
            <person name="Lee J.K."/>
            <person name="Choi D.G."/>
            <person name="Jeon C.O."/>
        </authorList>
    </citation>
    <scope>NUCLEOTIDE SEQUENCE [LARGE SCALE GENOMIC DNA]</scope>
    <source>
        <strain evidence="1 2">ZQ420</strain>
    </source>
</reference>
<evidence type="ECO:0000313" key="2">
    <source>
        <dbReference type="Proteomes" id="UP001208938"/>
    </source>
</evidence>
<name>A0ABT3H480_9RHOB</name>
<accession>A0ABT3H480</accession>
<sequence>MHITLSPCRGLPGAPETTLSVAGDVLSVDGAAFDLSGVPEGAVATPSGEHPFVGTITREGGEIRCTVRVILGDAAAPDQPATDWTVTVSSGAISLPATRIEEPAS</sequence>
<dbReference type="Proteomes" id="UP001208938">
    <property type="component" value="Unassembled WGS sequence"/>
</dbReference>
<evidence type="ECO:0000313" key="1">
    <source>
        <dbReference type="EMBL" id="MCW1934528.1"/>
    </source>
</evidence>
<dbReference type="EMBL" id="JAPDFL010000001">
    <property type="protein sequence ID" value="MCW1934528.1"/>
    <property type="molecule type" value="Genomic_DNA"/>
</dbReference>
<proteinExistence type="predicted"/>
<dbReference type="RefSeq" id="WP_264507313.1">
    <property type="nucleotide sequence ID" value="NZ_JAPDFL010000001.1"/>
</dbReference>